<gene>
    <name evidence="2" type="ORF">MNB_SV-8-1073</name>
</gene>
<evidence type="ECO:0000313" key="2">
    <source>
        <dbReference type="EMBL" id="SFV49929.1"/>
    </source>
</evidence>
<accession>A0A1W1B8Q1</accession>
<keyword evidence="1" id="KW-1133">Transmembrane helix</keyword>
<evidence type="ECO:0000256" key="1">
    <source>
        <dbReference type="SAM" id="Phobius"/>
    </source>
</evidence>
<sequence length="55" mass="6433">MLEMISPTFAPHKTEEKRNSVSVKKCLMLFFMTYVSPFFYFLFCPTPKEVGQAFS</sequence>
<dbReference type="AlphaFoldDB" id="A0A1W1B8Q1"/>
<dbReference type="EMBL" id="FPHD01000002">
    <property type="protein sequence ID" value="SFV49929.1"/>
    <property type="molecule type" value="Genomic_DNA"/>
</dbReference>
<protein>
    <submittedName>
        <fullName evidence="2">Uncharacterized protein</fullName>
    </submittedName>
</protein>
<reference evidence="2" key="1">
    <citation type="submission" date="2016-10" db="EMBL/GenBank/DDBJ databases">
        <authorList>
            <person name="de Groot N.N."/>
        </authorList>
    </citation>
    <scope>NUCLEOTIDE SEQUENCE</scope>
</reference>
<proteinExistence type="predicted"/>
<keyword evidence="1" id="KW-0812">Transmembrane</keyword>
<name>A0A1W1B8Q1_9ZZZZ</name>
<keyword evidence="1" id="KW-0472">Membrane</keyword>
<feature type="transmembrane region" description="Helical" evidence="1">
    <location>
        <begin position="26"/>
        <end position="43"/>
    </location>
</feature>
<organism evidence="2">
    <name type="scientific">hydrothermal vent metagenome</name>
    <dbReference type="NCBI Taxonomy" id="652676"/>
    <lineage>
        <taxon>unclassified sequences</taxon>
        <taxon>metagenomes</taxon>
        <taxon>ecological metagenomes</taxon>
    </lineage>
</organism>